<dbReference type="RefSeq" id="WP_185719684.1">
    <property type="nucleotide sequence ID" value="NZ_BAAAWI010000001.1"/>
</dbReference>
<dbReference type="Proteomes" id="UP000515728">
    <property type="component" value="Chromosome"/>
</dbReference>
<evidence type="ECO:0000313" key="2">
    <source>
        <dbReference type="EMBL" id="QNG52855.1"/>
    </source>
</evidence>
<organism evidence="2 3">
    <name type="scientific">Pseudonocardia petroleophila</name>
    <dbReference type="NCBI Taxonomy" id="37331"/>
    <lineage>
        <taxon>Bacteria</taxon>
        <taxon>Bacillati</taxon>
        <taxon>Actinomycetota</taxon>
        <taxon>Actinomycetes</taxon>
        <taxon>Pseudonocardiales</taxon>
        <taxon>Pseudonocardiaceae</taxon>
        <taxon>Pseudonocardia</taxon>
    </lineage>
</organism>
<feature type="domain" description="Hemerythrin-like" evidence="1">
    <location>
        <begin position="57"/>
        <end position="178"/>
    </location>
</feature>
<dbReference type="CDD" id="cd12108">
    <property type="entry name" value="Hr-like"/>
    <property type="match status" value="1"/>
</dbReference>
<dbReference type="Pfam" id="PF01814">
    <property type="entry name" value="Hemerythrin"/>
    <property type="match status" value="1"/>
</dbReference>
<keyword evidence="3" id="KW-1185">Reference proteome</keyword>
<dbReference type="KEGG" id="ppel:H6H00_02015"/>
<reference evidence="2 3" key="1">
    <citation type="submission" date="2020-08" db="EMBL/GenBank/DDBJ databases">
        <authorList>
            <person name="Mo P."/>
        </authorList>
    </citation>
    <scope>NUCLEOTIDE SEQUENCE [LARGE SCALE GENOMIC DNA]</scope>
    <source>
        <strain evidence="2 3">CGMCC 4.1532</strain>
    </source>
</reference>
<evidence type="ECO:0000313" key="3">
    <source>
        <dbReference type="Proteomes" id="UP000515728"/>
    </source>
</evidence>
<evidence type="ECO:0000259" key="1">
    <source>
        <dbReference type="Pfam" id="PF01814"/>
    </source>
</evidence>
<dbReference type="AlphaFoldDB" id="A0A7G7MJ94"/>
<sequence length="181" mass="19291">MRRDHGAERDAAFARAAGADPGWAAHQDATTRVLPVVALADVQAGPPVIAADSPGAALRLVHDVFRRELALIRAELTTSGSVLGAQLRVTCLTLCAGLRNHHGGEDAAMFPFLDRTRPDLAPVLGRLRHEHARIAVLVARLQEVLAAGGDGVADEVDRLTADLERHLAYEEEQLIPVLDAG</sequence>
<gene>
    <name evidence="2" type="ORF">H6H00_02015</name>
</gene>
<name>A0A7G7MJ94_9PSEU</name>
<dbReference type="InterPro" id="IPR012312">
    <property type="entry name" value="Hemerythrin-like"/>
</dbReference>
<proteinExistence type="predicted"/>
<dbReference type="Gene3D" id="1.20.120.520">
    <property type="entry name" value="nmb1532 protein domain like"/>
    <property type="match status" value="1"/>
</dbReference>
<dbReference type="EMBL" id="CP060131">
    <property type="protein sequence ID" value="QNG52855.1"/>
    <property type="molecule type" value="Genomic_DNA"/>
</dbReference>
<accession>A0A7G7MJ94</accession>
<protein>
    <submittedName>
        <fullName evidence="2">Hemerythrin domain-containing protein</fullName>
    </submittedName>
</protein>